<dbReference type="Pfam" id="PF01263">
    <property type="entry name" value="Aldose_epim"/>
    <property type="match status" value="1"/>
</dbReference>
<dbReference type="Proteomes" id="UP000067598">
    <property type="component" value="Unassembled WGS sequence"/>
</dbReference>
<evidence type="ECO:0000313" key="4">
    <source>
        <dbReference type="EMBL" id="KWU04020.1"/>
    </source>
</evidence>
<dbReference type="CDD" id="cd09019">
    <property type="entry name" value="galactose_mutarotase_like"/>
    <property type="match status" value="1"/>
</dbReference>
<dbReference type="PATRIC" id="fig|47770.28.peg.372"/>
<dbReference type="GO" id="GO:0006006">
    <property type="term" value="P:glucose metabolic process"/>
    <property type="evidence" value="ECO:0007669"/>
    <property type="project" value="TreeGrafter"/>
</dbReference>
<name>A0A109DET4_9LACO</name>
<comment type="caution">
    <text evidence="4">The sequence shown here is derived from an EMBL/GenBank/DDBJ whole genome shotgun (WGS) entry which is preliminary data.</text>
</comment>
<accession>A0A109DET4</accession>
<reference evidence="4 5" key="1">
    <citation type="journal article" date="2016" name="Microbiology (Mosc.)">
        <title>Comparison of Lactobacillus crispatus isolates from Lactobacillus-dominated vaginal microbiomes with isolates from microbiomes containing bacterial vaginosis-associated bacteria.</title>
        <authorList>
            <person name="Abdelmaksoud A.A."/>
            <person name="Koparde V.N."/>
            <person name="Sheth N.U."/>
            <person name="Serrano M.G."/>
            <person name="Glascock A.L."/>
            <person name="Fettweis J.M."/>
            <person name="Strauss Iii J.F."/>
            <person name="Buck G.A."/>
            <person name="Jefferson K.K."/>
        </authorList>
    </citation>
    <scope>NUCLEOTIDE SEQUENCE [LARGE SCALE GENOMIC DNA]</scope>
    <source>
        <strain evidence="4 5">VMC3</strain>
    </source>
</reference>
<dbReference type="AlphaFoldDB" id="A0A109DET4"/>
<comment type="similarity">
    <text evidence="1">Belongs to the aldose epimerase family.</text>
</comment>
<dbReference type="SUPFAM" id="SSF74650">
    <property type="entry name" value="Galactose mutarotase-like"/>
    <property type="match status" value="1"/>
</dbReference>
<dbReference type="Gene3D" id="2.70.98.10">
    <property type="match status" value="1"/>
</dbReference>
<proteinExistence type="inferred from homology"/>
<organism evidence="4 5">
    <name type="scientific">Lactobacillus crispatus</name>
    <dbReference type="NCBI Taxonomy" id="47770"/>
    <lineage>
        <taxon>Bacteria</taxon>
        <taxon>Bacillati</taxon>
        <taxon>Bacillota</taxon>
        <taxon>Bacilli</taxon>
        <taxon>Lactobacillales</taxon>
        <taxon>Lactobacillaceae</taxon>
        <taxon>Lactobacillus</taxon>
    </lineage>
</organism>
<sequence>MKTSFRKYGRKDNKDLCEITLENDHGMVVKVLNYGATLEKVLLDGENMILSLDKPEDYDKERNYLGGTVGRIAGRVRRGLWRHGLELHQLPINEGPNHIHGGIGTDTEIWDFRPSCNEKGARVDLTLFDPDGHNDYPGNLKLHARYELDNNNILHYSLGAMSDKLTIFNPVNHTFFTLGEKKMINDLQLQMNADYYVPVDETGLPDRGMEKVNGTAFDFRKKKRVGDALEADDPQIKNRDGMDHPFILDGNMPNAVLTSAKHKLTVTTNAPSLILYTGNGFDHTGKYTADFGPYCGITFEAQVPPAEGDDLGRITLLPGEKFKRTVDWKFE</sequence>
<dbReference type="InterPro" id="IPR014718">
    <property type="entry name" value="GH-type_carb-bd"/>
</dbReference>
<gene>
    <name evidence="4" type="ORF">AEL95_04915</name>
</gene>
<keyword evidence="3" id="KW-0119">Carbohydrate metabolism</keyword>
<dbReference type="GO" id="GO:0005737">
    <property type="term" value="C:cytoplasm"/>
    <property type="evidence" value="ECO:0007669"/>
    <property type="project" value="TreeGrafter"/>
</dbReference>
<dbReference type="InterPro" id="IPR047215">
    <property type="entry name" value="Galactose_mutarotase-like"/>
</dbReference>
<keyword evidence="2" id="KW-0413">Isomerase</keyword>
<dbReference type="GO" id="GO:0030246">
    <property type="term" value="F:carbohydrate binding"/>
    <property type="evidence" value="ECO:0007669"/>
    <property type="project" value="InterPro"/>
</dbReference>
<dbReference type="GO" id="GO:0033499">
    <property type="term" value="P:galactose catabolic process via UDP-galactose, Leloir pathway"/>
    <property type="evidence" value="ECO:0007669"/>
    <property type="project" value="TreeGrafter"/>
</dbReference>
<dbReference type="InterPro" id="IPR011013">
    <property type="entry name" value="Gal_mutarotase_sf_dom"/>
</dbReference>
<dbReference type="RefSeq" id="WP_060461999.1">
    <property type="nucleotide sequence ID" value="NZ_AP025162.1"/>
</dbReference>
<evidence type="ECO:0000256" key="2">
    <source>
        <dbReference type="ARBA" id="ARBA00023235"/>
    </source>
</evidence>
<evidence type="ECO:0000256" key="1">
    <source>
        <dbReference type="ARBA" id="ARBA00006206"/>
    </source>
</evidence>
<evidence type="ECO:0000313" key="5">
    <source>
        <dbReference type="Proteomes" id="UP000067598"/>
    </source>
</evidence>
<protein>
    <submittedName>
        <fullName evidence="4">Aldose epimerase</fullName>
    </submittedName>
</protein>
<dbReference type="GO" id="GO:0004034">
    <property type="term" value="F:aldose 1-epimerase activity"/>
    <property type="evidence" value="ECO:0007669"/>
    <property type="project" value="TreeGrafter"/>
</dbReference>
<dbReference type="InterPro" id="IPR008183">
    <property type="entry name" value="Aldose_1/G6P_1-epimerase"/>
</dbReference>
<dbReference type="EMBL" id="LJGP01000016">
    <property type="protein sequence ID" value="KWU04020.1"/>
    <property type="molecule type" value="Genomic_DNA"/>
</dbReference>
<evidence type="ECO:0000256" key="3">
    <source>
        <dbReference type="ARBA" id="ARBA00023277"/>
    </source>
</evidence>
<dbReference type="PANTHER" id="PTHR10091:SF0">
    <property type="entry name" value="GALACTOSE MUTAROTASE"/>
    <property type="match status" value="1"/>
</dbReference>
<dbReference type="PANTHER" id="PTHR10091">
    <property type="entry name" value="ALDOSE-1-EPIMERASE"/>
    <property type="match status" value="1"/>
</dbReference>